<dbReference type="Gene3D" id="3.30.428.10">
    <property type="entry name" value="HIT-like"/>
    <property type="match status" value="1"/>
</dbReference>
<evidence type="ECO:0000313" key="4">
    <source>
        <dbReference type="Proteomes" id="UP000242258"/>
    </source>
</evidence>
<dbReference type="EMBL" id="MKEK01000001">
    <property type="protein sequence ID" value="OEY69079.1"/>
    <property type="molecule type" value="Genomic_DNA"/>
</dbReference>
<evidence type="ECO:0000313" key="3">
    <source>
        <dbReference type="EMBL" id="OEY69079.1"/>
    </source>
</evidence>
<organism evidence="3 4">
    <name type="scientific">Rheinheimera salexigens</name>
    <dbReference type="NCBI Taxonomy" id="1628148"/>
    <lineage>
        <taxon>Bacteria</taxon>
        <taxon>Pseudomonadati</taxon>
        <taxon>Pseudomonadota</taxon>
        <taxon>Gammaproteobacteria</taxon>
        <taxon>Chromatiales</taxon>
        <taxon>Chromatiaceae</taxon>
        <taxon>Rheinheimera</taxon>
    </lineage>
</organism>
<proteinExistence type="predicted"/>
<accession>A0A1E7Q4K3</accession>
<dbReference type="GO" id="GO:0003824">
    <property type="term" value="F:catalytic activity"/>
    <property type="evidence" value="ECO:0007669"/>
    <property type="project" value="InterPro"/>
</dbReference>
<dbReference type="InterPro" id="IPR036265">
    <property type="entry name" value="HIT-like_sf"/>
</dbReference>
<keyword evidence="4" id="KW-1185">Reference proteome</keyword>
<dbReference type="RefSeq" id="WP_070048645.1">
    <property type="nucleotide sequence ID" value="NZ_CBCSDO010000003.1"/>
</dbReference>
<name>A0A1E7Q4K3_9GAMM</name>
<comment type="caution">
    <text evidence="3">The sequence shown here is derived from an EMBL/GenBank/DDBJ whole genome shotgun (WGS) entry which is preliminary data.</text>
</comment>
<dbReference type="InterPro" id="IPR026026">
    <property type="entry name" value="HIT_Hint"/>
</dbReference>
<dbReference type="Pfam" id="PF01230">
    <property type="entry name" value="HIT"/>
    <property type="match status" value="1"/>
</dbReference>
<dbReference type="Proteomes" id="UP000242258">
    <property type="component" value="Unassembled WGS sequence"/>
</dbReference>
<evidence type="ECO:0000259" key="2">
    <source>
        <dbReference type="PROSITE" id="PS51084"/>
    </source>
</evidence>
<dbReference type="OrthoDB" id="9799145at2"/>
<dbReference type="PROSITE" id="PS51084">
    <property type="entry name" value="HIT_2"/>
    <property type="match status" value="1"/>
</dbReference>
<dbReference type="SUPFAM" id="SSF54197">
    <property type="entry name" value="HIT-like"/>
    <property type="match status" value="1"/>
</dbReference>
<dbReference type="AlphaFoldDB" id="A0A1E7Q4K3"/>
<dbReference type="PIRSF" id="PIRSF000714">
    <property type="entry name" value="HIT"/>
    <property type="match status" value="1"/>
</dbReference>
<dbReference type="InterPro" id="IPR011146">
    <property type="entry name" value="HIT-like"/>
</dbReference>
<evidence type="ECO:0000256" key="1">
    <source>
        <dbReference type="PROSITE-ProRule" id="PRU00464"/>
    </source>
</evidence>
<sequence>MNDEFTLDPRLANDSIYITDLALCQIRLNNDSRYPWFILIPKLNNISEIIDLSPQQQQQLWQESAALSFWLKKHYKHAKLNVAALGNVVAQLHIHHIVRFVHDDAWPAPVWGKFPAIGYTEEAKTTLKHQFLQTFLFP</sequence>
<protein>
    <submittedName>
        <fullName evidence="3">Histidine triad (HIT) protein</fullName>
    </submittedName>
</protein>
<dbReference type="STRING" id="1628148.BI198_05445"/>
<reference evidence="4" key="1">
    <citation type="submission" date="2016-09" db="EMBL/GenBank/DDBJ databases">
        <authorList>
            <person name="Wan X."/>
            <person name="Hou S."/>
        </authorList>
    </citation>
    <scope>NUCLEOTIDE SEQUENCE [LARGE SCALE GENOMIC DNA]</scope>
    <source>
        <strain evidence="4">KH87</strain>
    </source>
</reference>
<gene>
    <name evidence="3" type="ORF">BI198_05445</name>
</gene>
<comment type="caution">
    <text evidence="1">Lacks conserved residue(s) required for the propagation of feature annotation.</text>
</comment>
<feature type="domain" description="HIT" evidence="2">
    <location>
        <begin position="4"/>
        <end position="106"/>
    </location>
</feature>